<dbReference type="AlphaFoldDB" id="F4BYU7"/>
<dbReference type="EMBL" id="CP002565">
    <property type="protein sequence ID" value="AEB67724.1"/>
    <property type="molecule type" value="Genomic_DNA"/>
</dbReference>
<dbReference type="HOGENOM" id="CLU_1607146_0_0_2"/>
<evidence type="ECO:0000313" key="3">
    <source>
        <dbReference type="Proteomes" id="UP000007807"/>
    </source>
</evidence>
<dbReference type="KEGG" id="mcj:MCON_0960"/>
<dbReference type="RefSeq" id="WP_013718778.1">
    <property type="nucleotide sequence ID" value="NC_015416.1"/>
</dbReference>
<sequence length="165" mass="18713">MATGLLKMLMLHIIKGGEVSGYDLIKKVEAITGEKPSTGSIYPLLKKMEREGWVLGRFEDGKTYYSLTETGKEHIAQIKEAKHEFIKKIHQSIALANETFEDSDIQALMNEMHDTHRGVHSQDIEQLKLLESLIREVAELSRRGVGRGKIESILLQARDELKKLD</sequence>
<dbReference type="SUPFAM" id="SSF46785">
    <property type="entry name" value="Winged helix' DNA-binding domain"/>
    <property type="match status" value="1"/>
</dbReference>
<accession>F4BYU7</accession>
<dbReference type="Proteomes" id="UP000007807">
    <property type="component" value="Chromosome"/>
</dbReference>
<reference evidence="2 3" key="1">
    <citation type="journal article" date="2011" name="J. Bacteriol.">
        <title>Complete genome sequence of Methanosaeta concilii, a specialist in aceticlastic methanogenesis.</title>
        <authorList>
            <person name="Barber R.D."/>
            <person name="Zhang L."/>
            <person name="Harnack M."/>
            <person name="Olson M.V."/>
            <person name="Kaul R."/>
            <person name="Ingram-Smith C."/>
            <person name="Smith K.S."/>
        </authorList>
    </citation>
    <scope>NUCLEOTIDE SEQUENCE [LARGE SCALE GENOMIC DNA]</scope>
    <source>
        <strain evidence="3">ATCC 5969 / DSM 3671 / JCM 10134 / NBRC 103675 / OCM 69 / GP-6</strain>
    </source>
</reference>
<feature type="domain" description="Transcription regulator PadR N-terminal" evidence="1">
    <location>
        <begin position="10"/>
        <end position="76"/>
    </location>
</feature>
<dbReference type="InterPro" id="IPR036388">
    <property type="entry name" value="WH-like_DNA-bd_sf"/>
</dbReference>
<dbReference type="InterPro" id="IPR005149">
    <property type="entry name" value="Tscrpt_reg_PadR_N"/>
</dbReference>
<gene>
    <name evidence="2" type="ordered locus">MCON_0960</name>
</gene>
<evidence type="ECO:0000259" key="1">
    <source>
        <dbReference type="Pfam" id="PF03551"/>
    </source>
</evidence>
<dbReference type="STRING" id="990316.MCON_0960"/>
<proteinExistence type="predicted"/>
<dbReference type="PANTHER" id="PTHR43252:SF7">
    <property type="entry name" value="TRANSCRIPTIONAL REGULATOR YQJI"/>
    <property type="match status" value="1"/>
</dbReference>
<dbReference type="Gene3D" id="1.10.10.10">
    <property type="entry name" value="Winged helix-like DNA-binding domain superfamily/Winged helix DNA-binding domain"/>
    <property type="match status" value="1"/>
</dbReference>
<dbReference type="InParanoid" id="F4BYU7"/>
<dbReference type="OrthoDB" id="56053at2157"/>
<dbReference type="Pfam" id="PF03551">
    <property type="entry name" value="PadR"/>
    <property type="match status" value="1"/>
</dbReference>
<name>F4BYU7_METSG</name>
<organism evidence="2 3">
    <name type="scientific">Methanothrix soehngenii (strain ATCC 5969 / DSM 3671 / JCM 10134 / NBRC 103675 / OCM 69 / GP-6)</name>
    <name type="common">Methanosaeta concilii</name>
    <dbReference type="NCBI Taxonomy" id="990316"/>
    <lineage>
        <taxon>Archaea</taxon>
        <taxon>Methanobacteriati</taxon>
        <taxon>Methanobacteriota</taxon>
        <taxon>Stenosarchaea group</taxon>
        <taxon>Methanomicrobia</taxon>
        <taxon>Methanotrichales</taxon>
        <taxon>Methanotrichaceae</taxon>
        <taxon>Methanothrix</taxon>
    </lineage>
</organism>
<keyword evidence="3" id="KW-1185">Reference proteome</keyword>
<dbReference type="GeneID" id="25395089"/>
<protein>
    <submittedName>
        <fullName evidence="2">Transcriptional regulator, PadR family protein</fullName>
    </submittedName>
</protein>
<dbReference type="PANTHER" id="PTHR43252">
    <property type="entry name" value="TRANSCRIPTIONAL REGULATOR YQJI"/>
    <property type="match status" value="1"/>
</dbReference>
<dbReference type="InterPro" id="IPR036390">
    <property type="entry name" value="WH_DNA-bd_sf"/>
</dbReference>
<evidence type="ECO:0000313" key="2">
    <source>
        <dbReference type="EMBL" id="AEB67724.1"/>
    </source>
</evidence>